<sequence length="87" mass="9501">MMKGWRFASFQVLLVLLLFHDLAFMRGEGIRDTMNKPEAGHGGEVIRGSFKAARRAIVARRGGVDLVDDFLPTTPGHSPGAGHAIRD</sequence>
<dbReference type="Gramene" id="Kaladp0028s0057.1.v1.1">
    <property type="protein sequence ID" value="Kaladp0028s0057.1.v1.1.CDS.1"/>
    <property type="gene ID" value="Kaladp0028s0057.v1.1"/>
</dbReference>
<protein>
    <submittedName>
        <fullName evidence="2">Uncharacterized protein</fullName>
    </submittedName>
</protein>
<dbReference type="Proteomes" id="UP000594263">
    <property type="component" value="Unplaced"/>
</dbReference>
<feature type="chain" id="PRO_5029556636" evidence="1">
    <location>
        <begin position="28"/>
        <end position="87"/>
    </location>
</feature>
<keyword evidence="1" id="KW-0732">Signal</keyword>
<name>A0A7N0ZSU4_KALFE</name>
<evidence type="ECO:0000256" key="1">
    <source>
        <dbReference type="SAM" id="SignalP"/>
    </source>
</evidence>
<reference evidence="2" key="1">
    <citation type="submission" date="2021-01" db="UniProtKB">
        <authorList>
            <consortium name="EnsemblPlants"/>
        </authorList>
    </citation>
    <scope>IDENTIFICATION</scope>
</reference>
<feature type="signal peptide" evidence="1">
    <location>
        <begin position="1"/>
        <end position="27"/>
    </location>
</feature>
<accession>A0A7N0ZSU4</accession>
<dbReference type="EnsemblPlants" id="Kaladp0028s0057.1.v1.1">
    <property type="protein sequence ID" value="Kaladp0028s0057.1.v1.1.CDS.1"/>
    <property type="gene ID" value="Kaladp0028s0057.v1.1"/>
</dbReference>
<evidence type="ECO:0000313" key="3">
    <source>
        <dbReference type="Proteomes" id="UP000594263"/>
    </source>
</evidence>
<organism evidence="2 3">
    <name type="scientific">Kalanchoe fedtschenkoi</name>
    <name type="common">Lavender scallops</name>
    <name type="synonym">South American air plant</name>
    <dbReference type="NCBI Taxonomy" id="63787"/>
    <lineage>
        <taxon>Eukaryota</taxon>
        <taxon>Viridiplantae</taxon>
        <taxon>Streptophyta</taxon>
        <taxon>Embryophyta</taxon>
        <taxon>Tracheophyta</taxon>
        <taxon>Spermatophyta</taxon>
        <taxon>Magnoliopsida</taxon>
        <taxon>eudicotyledons</taxon>
        <taxon>Gunneridae</taxon>
        <taxon>Pentapetalae</taxon>
        <taxon>Saxifragales</taxon>
        <taxon>Crassulaceae</taxon>
        <taxon>Kalanchoe</taxon>
    </lineage>
</organism>
<keyword evidence="3" id="KW-1185">Reference proteome</keyword>
<proteinExistence type="predicted"/>
<dbReference type="AlphaFoldDB" id="A0A7N0ZSU4"/>
<evidence type="ECO:0000313" key="2">
    <source>
        <dbReference type="EnsemblPlants" id="Kaladp0028s0057.1.v1.1.CDS.1"/>
    </source>
</evidence>